<evidence type="ECO:0008006" key="12">
    <source>
        <dbReference type="Google" id="ProtNLM"/>
    </source>
</evidence>
<dbReference type="PANTHER" id="PTHR24221:SF654">
    <property type="entry name" value="ATP-BINDING CASSETTE SUB-FAMILY B MEMBER 6"/>
    <property type="match status" value="1"/>
</dbReference>
<evidence type="ECO:0000256" key="3">
    <source>
        <dbReference type="ARBA" id="ARBA00022741"/>
    </source>
</evidence>
<keyword evidence="3" id="KW-0547">Nucleotide-binding</keyword>
<dbReference type="Gene3D" id="3.40.50.300">
    <property type="entry name" value="P-loop containing nucleotide triphosphate hydrolases"/>
    <property type="match status" value="1"/>
</dbReference>
<dbReference type="GO" id="GO:0045454">
    <property type="term" value="P:cell redox homeostasis"/>
    <property type="evidence" value="ECO:0007669"/>
    <property type="project" value="InterPro"/>
</dbReference>
<sequence>MTTTRAASRLPGAWLIKGMHARLALAVAAGAAAELAAVALIASAAWLITRAAEQPPLAALSVAIVAVRGFATSRGVFRYGERLTGHDVALRAQATTRRRLYEALIPAGVLRQRGADLLSRMVDDTDATQDLLVRCLLPAAAAFITGLAVVGVGFVLLPAAALVTLAGLAVAGVLLPALSASAGRRWSARIAPARADLAERVADLVHGSADLAAYGAGPAALRSAAEADAGLARLERRQARAHALTTAAGVLVQGVTVALVVLVAQSSGADRIATAVLALTTLVAFEPVLPLAAAGERLTGILGSLRRLREIAHTPPAVRAPALPAPPPEAPLTIEIDDLVVRHTPDRPAALDGVSLTLAPGRRVALVGPSGAGKSTLLGALMRLVEPESGNIRINGIDIRDLSPEDVRERVTGLTQDPYIFQTTLRDNLTFACPGSDETTLAEALRRVKLDAWAEDTGWNTFLGEDGRTVSGGQLQRLALARALLYAPPVLLLDEPAESLDEATADHLMADLLDITHGHTTLLVTHRLRGLDRVDEILVLEDGRITQRGHHTDLVAAPGYYRDLWQSEALTR</sequence>
<evidence type="ECO:0000259" key="8">
    <source>
        <dbReference type="PROSITE" id="PS50893"/>
    </source>
</evidence>
<dbReference type="Gene3D" id="1.20.1560.10">
    <property type="entry name" value="ABC transporter type 1, transmembrane domain"/>
    <property type="match status" value="1"/>
</dbReference>
<accession>A0A919V827</accession>
<dbReference type="InterPro" id="IPR036640">
    <property type="entry name" value="ABC1_TM_sf"/>
</dbReference>
<dbReference type="GO" id="GO:0005886">
    <property type="term" value="C:plasma membrane"/>
    <property type="evidence" value="ECO:0007669"/>
    <property type="project" value="UniProtKB-SubCell"/>
</dbReference>
<reference evidence="10" key="1">
    <citation type="submission" date="2021-01" db="EMBL/GenBank/DDBJ databases">
        <title>Whole genome shotgun sequence of Sinosporangium siamense NBRC 109515.</title>
        <authorList>
            <person name="Komaki H."/>
            <person name="Tamura T."/>
        </authorList>
    </citation>
    <scope>NUCLEOTIDE SEQUENCE</scope>
    <source>
        <strain evidence="10">NBRC 109515</strain>
    </source>
</reference>
<feature type="transmembrane region" description="Helical" evidence="7">
    <location>
        <begin position="54"/>
        <end position="71"/>
    </location>
</feature>
<evidence type="ECO:0000256" key="6">
    <source>
        <dbReference type="ARBA" id="ARBA00023136"/>
    </source>
</evidence>
<comment type="subcellular location">
    <subcellularLocation>
        <location evidence="1">Cell membrane</location>
        <topology evidence="1">Multi-pass membrane protein</topology>
    </subcellularLocation>
</comment>
<dbReference type="SUPFAM" id="SSF90123">
    <property type="entry name" value="ABC transporter transmembrane region"/>
    <property type="match status" value="1"/>
</dbReference>
<dbReference type="NCBIfam" id="TIGR02868">
    <property type="entry name" value="CydC"/>
    <property type="match status" value="1"/>
</dbReference>
<dbReference type="GO" id="GO:0034040">
    <property type="term" value="F:ATPase-coupled lipid transmembrane transporter activity"/>
    <property type="evidence" value="ECO:0007669"/>
    <property type="project" value="TreeGrafter"/>
</dbReference>
<evidence type="ECO:0000313" key="10">
    <source>
        <dbReference type="EMBL" id="GII93736.1"/>
    </source>
</evidence>
<dbReference type="InterPro" id="IPR011527">
    <property type="entry name" value="ABC1_TM_dom"/>
</dbReference>
<proteinExistence type="predicted"/>
<dbReference type="SMART" id="SM00382">
    <property type="entry name" value="AAA"/>
    <property type="match status" value="1"/>
</dbReference>
<comment type="caution">
    <text evidence="10">The sequence shown here is derived from an EMBL/GenBank/DDBJ whole genome shotgun (WGS) entry which is preliminary data.</text>
</comment>
<evidence type="ECO:0000256" key="7">
    <source>
        <dbReference type="SAM" id="Phobius"/>
    </source>
</evidence>
<dbReference type="InterPro" id="IPR017871">
    <property type="entry name" value="ABC_transporter-like_CS"/>
</dbReference>
<keyword evidence="2 7" id="KW-0812">Transmembrane</keyword>
<evidence type="ECO:0000259" key="9">
    <source>
        <dbReference type="PROSITE" id="PS50929"/>
    </source>
</evidence>
<organism evidence="10 11">
    <name type="scientific">Sinosporangium siamense</name>
    <dbReference type="NCBI Taxonomy" id="1367973"/>
    <lineage>
        <taxon>Bacteria</taxon>
        <taxon>Bacillati</taxon>
        <taxon>Actinomycetota</taxon>
        <taxon>Actinomycetes</taxon>
        <taxon>Streptosporangiales</taxon>
        <taxon>Streptosporangiaceae</taxon>
        <taxon>Sinosporangium</taxon>
    </lineage>
</organism>
<dbReference type="Pfam" id="PF00005">
    <property type="entry name" value="ABC_tran"/>
    <property type="match status" value="1"/>
</dbReference>
<dbReference type="InterPro" id="IPR039421">
    <property type="entry name" value="Type_1_exporter"/>
</dbReference>
<feature type="transmembrane region" description="Helical" evidence="7">
    <location>
        <begin position="243"/>
        <end position="266"/>
    </location>
</feature>
<keyword evidence="4" id="KW-0067">ATP-binding</keyword>
<dbReference type="PANTHER" id="PTHR24221">
    <property type="entry name" value="ATP-BINDING CASSETTE SUB-FAMILY B"/>
    <property type="match status" value="1"/>
</dbReference>
<dbReference type="InterPro" id="IPR003593">
    <property type="entry name" value="AAA+_ATPase"/>
</dbReference>
<feature type="transmembrane region" description="Helical" evidence="7">
    <location>
        <begin position="21"/>
        <end position="48"/>
    </location>
</feature>
<protein>
    <recommendedName>
        <fullName evidence="12">Thiol reductant ABC exporter subunit CydC</fullName>
    </recommendedName>
</protein>
<dbReference type="GO" id="GO:0005524">
    <property type="term" value="F:ATP binding"/>
    <property type="evidence" value="ECO:0007669"/>
    <property type="project" value="UniProtKB-KW"/>
</dbReference>
<evidence type="ECO:0000313" key="11">
    <source>
        <dbReference type="Proteomes" id="UP000606172"/>
    </source>
</evidence>
<dbReference type="InterPro" id="IPR027417">
    <property type="entry name" value="P-loop_NTPase"/>
</dbReference>
<dbReference type="AlphaFoldDB" id="A0A919V827"/>
<feature type="transmembrane region" description="Helical" evidence="7">
    <location>
        <begin position="160"/>
        <end position="180"/>
    </location>
</feature>
<dbReference type="PROSITE" id="PS50929">
    <property type="entry name" value="ABC_TM1F"/>
    <property type="match status" value="1"/>
</dbReference>
<evidence type="ECO:0000256" key="4">
    <source>
        <dbReference type="ARBA" id="ARBA00022840"/>
    </source>
</evidence>
<dbReference type="GO" id="GO:0034775">
    <property type="term" value="P:glutathione transmembrane transport"/>
    <property type="evidence" value="ECO:0007669"/>
    <property type="project" value="InterPro"/>
</dbReference>
<name>A0A919V827_9ACTN</name>
<feature type="domain" description="ABC transporter" evidence="8">
    <location>
        <begin position="334"/>
        <end position="567"/>
    </location>
</feature>
<dbReference type="Proteomes" id="UP000606172">
    <property type="component" value="Unassembled WGS sequence"/>
</dbReference>
<keyword evidence="11" id="KW-1185">Reference proteome</keyword>
<dbReference type="GO" id="GO:0140359">
    <property type="term" value="F:ABC-type transporter activity"/>
    <property type="evidence" value="ECO:0007669"/>
    <property type="project" value="InterPro"/>
</dbReference>
<keyword evidence="6 7" id="KW-0472">Membrane</keyword>
<dbReference type="EMBL" id="BOOW01000026">
    <property type="protein sequence ID" value="GII93736.1"/>
    <property type="molecule type" value="Genomic_DNA"/>
</dbReference>
<keyword evidence="5 7" id="KW-1133">Transmembrane helix</keyword>
<dbReference type="InterPro" id="IPR014223">
    <property type="entry name" value="ABC_CydC/D"/>
</dbReference>
<dbReference type="Pfam" id="PF00664">
    <property type="entry name" value="ABC_membrane"/>
    <property type="match status" value="1"/>
</dbReference>
<dbReference type="PROSITE" id="PS00211">
    <property type="entry name" value="ABC_TRANSPORTER_1"/>
    <property type="match status" value="1"/>
</dbReference>
<dbReference type="InterPro" id="IPR003439">
    <property type="entry name" value="ABC_transporter-like_ATP-bd"/>
</dbReference>
<feature type="transmembrane region" description="Helical" evidence="7">
    <location>
        <begin position="131"/>
        <end position="154"/>
    </location>
</feature>
<evidence type="ECO:0000256" key="1">
    <source>
        <dbReference type="ARBA" id="ARBA00004651"/>
    </source>
</evidence>
<dbReference type="SUPFAM" id="SSF52540">
    <property type="entry name" value="P-loop containing nucleoside triphosphate hydrolases"/>
    <property type="match status" value="1"/>
</dbReference>
<dbReference type="GO" id="GO:0016887">
    <property type="term" value="F:ATP hydrolysis activity"/>
    <property type="evidence" value="ECO:0007669"/>
    <property type="project" value="InterPro"/>
</dbReference>
<evidence type="ECO:0000256" key="5">
    <source>
        <dbReference type="ARBA" id="ARBA00022989"/>
    </source>
</evidence>
<dbReference type="PROSITE" id="PS50893">
    <property type="entry name" value="ABC_TRANSPORTER_2"/>
    <property type="match status" value="1"/>
</dbReference>
<feature type="domain" description="ABC transmembrane type-1" evidence="9">
    <location>
        <begin position="24"/>
        <end position="264"/>
    </location>
</feature>
<dbReference type="RefSeq" id="WP_239129091.1">
    <property type="nucleotide sequence ID" value="NZ_BOOW01000026.1"/>
</dbReference>
<gene>
    <name evidence="10" type="ORF">Ssi02_39670</name>
</gene>
<evidence type="ECO:0000256" key="2">
    <source>
        <dbReference type="ARBA" id="ARBA00022692"/>
    </source>
</evidence>